<proteinExistence type="predicted"/>
<sequence>MMLQHIIELINTAFMAVFSRPRMTAAGRRSFFQSQFYLFHRQTIGAAQGGLMHCALVKNGKVQHDASI</sequence>
<protein>
    <submittedName>
        <fullName evidence="1">Uncharacterized protein</fullName>
    </submittedName>
</protein>
<reference evidence="1 2" key="1">
    <citation type="submission" date="2016-03" db="EMBL/GenBank/DDBJ databases">
        <title>Acinetobacter genomospecies 28 strain ANC 4149.</title>
        <authorList>
            <person name="Radolfova-Krizova L."/>
            <person name="Nemec A."/>
        </authorList>
    </citation>
    <scope>NUCLEOTIDE SEQUENCE [LARGE SCALE GENOMIC DNA]</scope>
    <source>
        <strain evidence="1 2">ANC 4149</strain>
    </source>
</reference>
<name>A0A151XY95_9GAMM</name>
<dbReference type="STRING" id="1806892.AZH43_17290"/>
<dbReference type="AlphaFoldDB" id="A0A151XY95"/>
<evidence type="ECO:0000313" key="1">
    <source>
        <dbReference type="EMBL" id="KYQ70813.1"/>
    </source>
</evidence>
<evidence type="ECO:0000313" key="2">
    <source>
        <dbReference type="Proteomes" id="UP000076276"/>
    </source>
</evidence>
<accession>A0A151XY95</accession>
<gene>
    <name evidence="1" type="ORF">AZH43_17290</name>
</gene>
<organism evidence="1 2">
    <name type="scientific">Acinetobacter pragensis</name>
    <dbReference type="NCBI Taxonomy" id="1806892"/>
    <lineage>
        <taxon>Bacteria</taxon>
        <taxon>Pseudomonadati</taxon>
        <taxon>Pseudomonadota</taxon>
        <taxon>Gammaproteobacteria</taxon>
        <taxon>Moraxellales</taxon>
        <taxon>Moraxellaceae</taxon>
        <taxon>Acinetobacter</taxon>
    </lineage>
</organism>
<keyword evidence="2" id="KW-1185">Reference proteome</keyword>
<comment type="caution">
    <text evidence="1">The sequence shown here is derived from an EMBL/GenBank/DDBJ whole genome shotgun (WGS) entry which is preliminary data.</text>
</comment>
<dbReference type="EMBL" id="LUAW01000044">
    <property type="protein sequence ID" value="KYQ70813.1"/>
    <property type="molecule type" value="Genomic_DNA"/>
</dbReference>
<dbReference type="Proteomes" id="UP000076276">
    <property type="component" value="Unassembled WGS sequence"/>
</dbReference>